<dbReference type="PROSITE" id="PS01124">
    <property type="entry name" value="HTH_ARAC_FAMILY_2"/>
    <property type="match status" value="1"/>
</dbReference>
<organism evidence="6 7">
    <name type="scientific">Leptolinea tardivitalis</name>
    <dbReference type="NCBI Taxonomy" id="229920"/>
    <lineage>
        <taxon>Bacteria</taxon>
        <taxon>Bacillati</taxon>
        <taxon>Chloroflexota</taxon>
        <taxon>Anaerolineae</taxon>
        <taxon>Anaerolineales</taxon>
        <taxon>Anaerolineaceae</taxon>
        <taxon>Leptolinea</taxon>
    </lineage>
</organism>
<dbReference type="InterPro" id="IPR037923">
    <property type="entry name" value="HTH-like"/>
</dbReference>
<dbReference type="InterPro" id="IPR050204">
    <property type="entry name" value="AraC_XylS_family_regulators"/>
</dbReference>
<dbReference type="Pfam" id="PF02311">
    <property type="entry name" value="AraC_binding"/>
    <property type="match status" value="1"/>
</dbReference>
<evidence type="ECO:0000256" key="4">
    <source>
        <dbReference type="ARBA" id="ARBA00023163"/>
    </source>
</evidence>
<evidence type="ECO:0000256" key="2">
    <source>
        <dbReference type="ARBA" id="ARBA00023125"/>
    </source>
</evidence>
<dbReference type="InterPro" id="IPR018062">
    <property type="entry name" value="HTH_AraC-typ_CS"/>
</dbReference>
<proteinExistence type="predicted"/>
<keyword evidence="4" id="KW-0804">Transcription</keyword>
<dbReference type="InterPro" id="IPR003313">
    <property type="entry name" value="AraC-bd"/>
</dbReference>
<dbReference type="PANTHER" id="PTHR46796">
    <property type="entry name" value="HTH-TYPE TRANSCRIPTIONAL ACTIVATOR RHAS-RELATED"/>
    <property type="match status" value="1"/>
</dbReference>
<feature type="domain" description="HTH araC/xylS-type" evidence="5">
    <location>
        <begin position="185"/>
        <end position="282"/>
    </location>
</feature>
<dbReference type="SUPFAM" id="SSF51215">
    <property type="entry name" value="Regulatory protein AraC"/>
    <property type="match status" value="1"/>
</dbReference>
<dbReference type="InterPro" id="IPR018060">
    <property type="entry name" value="HTH_AraC"/>
</dbReference>
<comment type="caution">
    <text evidence="6">The sequence shown here is derived from an EMBL/GenBank/DDBJ whole genome shotgun (WGS) entry which is preliminary data.</text>
</comment>
<keyword evidence="3" id="KW-0010">Activator</keyword>
<dbReference type="InterPro" id="IPR009057">
    <property type="entry name" value="Homeodomain-like_sf"/>
</dbReference>
<name>A0A0P6XVM7_9CHLR</name>
<evidence type="ECO:0000313" key="7">
    <source>
        <dbReference type="Proteomes" id="UP000050430"/>
    </source>
</evidence>
<dbReference type="STRING" id="229920.ADM99_04225"/>
<dbReference type="Gene3D" id="1.10.10.60">
    <property type="entry name" value="Homeodomain-like"/>
    <property type="match status" value="2"/>
</dbReference>
<keyword evidence="1" id="KW-0805">Transcription regulation</keyword>
<evidence type="ECO:0000256" key="3">
    <source>
        <dbReference type="ARBA" id="ARBA00023159"/>
    </source>
</evidence>
<dbReference type="PANTHER" id="PTHR46796:SF2">
    <property type="entry name" value="TRANSCRIPTIONAL REGULATORY PROTEIN"/>
    <property type="match status" value="1"/>
</dbReference>
<dbReference type="GO" id="GO:0003700">
    <property type="term" value="F:DNA-binding transcription factor activity"/>
    <property type="evidence" value="ECO:0007669"/>
    <property type="project" value="InterPro"/>
</dbReference>
<gene>
    <name evidence="6" type="ORF">ADM99_04225</name>
</gene>
<dbReference type="SMART" id="SM00342">
    <property type="entry name" value="HTH_ARAC"/>
    <property type="match status" value="1"/>
</dbReference>
<dbReference type="InterPro" id="IPR014710">
    <property type="entry name" value="RmlC-like_jellyroll"/>
</dbReference>
<accession>A0A0P6XVM7</accession>
<dbReference type="InterPro" id="IPR020449">
    <property type="entry name" value="Tscrpt_reg_AraC-type_HTH"/>
</dbReference>
<dbReference type="AlphaFoldDB" id="A0A0P6XVM7"/>
<dbReference type="Pfam" id="PF12833">
    <property type="entry name" value="HTH_18"/>
    <property type="match status" value="1"/>
</dbReference>
<dbReference type="PROSITE" id="PS00041">
    <property type="entry name" value="HTH_ARAC_FAMILY_1"/>
    <property type="match status" value="1"/>
</dbReference>
<dbReference type="SUPFAM" id="SSF46689">
    <property type="entry name" value="Homeodomain-like"/>
    <property type="match status" value="2"/>
</dbReference>
<evidence type="ECO:0000259" key="5">
    <source>
        <dbReference type="PROSITE" id="PS01124"/>
    </source>
</evidence>
<sequence length="297" mass="34034">MRASAGYMKTQHEESADAGIKYSPAKDHSGIGIIDGTNVDHDFPKHIHHSYSLGLVTKGQRIIQTDNETEVLSANQCFIINPLQPHSCRRMGGKNHDYSVISIYLPIMQKVSREIWNKEEIPFFPKVKIIDPLITDRFSSYLYNRNNHDSNRQEKLFSLLERLICDYAVAASPGKSVTEIHPVIQQICCYIDRNLDQIIRLDDLADQAHVSPFYLNRLFREEIGIPPYTYLLQNRVKKSMEVLLETRSIIDTSSQMGFSDQSHFSRFFKEFIGVTPGRFLNQNQGGTEEFSSVSPLF</sequence>
<keyword evidence="7" id="KW-1185">Reference proteome</keyword>
<evidence type="ECO:0000256" key="1">
    <source>
        <dbReference type="ARBA" id="ARBA00023015"/>
    </source>
</evidence>
<dbReference type="Gene3D" id="2.60.120.10">
    <property type="entry name" value="Jelly Rolls"/>
    <property type="match status" value="1"/>
</dbReference>
<dbReference type="PRINTS" id="PR00032">
    <property type="entry name" value="HTHARAC"/>
</dbReference>
<dbReference type="EMBL" id="LGCK01000006">
    <property type="protein sequence ID" value="KPL73411.1"/>
    <property type="molecule type" value="Genomic_DNA"/>
</dbReference>
<reference evidence="6 7" key="1">
    <citation type="submission" date="2015-07" db="EMBL/GenBank/DDBJ databases">
        <title>Genome sequence of Leptolinea tardivitalis DSM 16556.</title>
        <authorList>
            <person name="Hemp J."/>
            <person name="Ward L.M."/>
            <person name="Pace L.A."/>
            <person name="Fischer W.W."/>
        </authorList>
    </citation>
    <scope>NUCLEOTIDE SEQUENCE [LARGE SCALE GENOMIC DNA]</scope>
    <source>
        <strain evidence="6 7">YMTK-2</strain>
    </source>
</reference>
<keyword evidence="2" id="KW-0238">DNA-binding</keyword>
<protein>
    <recommendedName>
        <fullName evidence="5">HTH araC/xylS-type domain-containing protein</fullName>
    </recommendedName>
</protein>
<dbReference type="GO" id="GO:0043565">
    <property type="term" value="F:sequence-specific DNA binding"/>
    <property type="evidence" value="ECO:0007669"/>
    <property type="project" value="InterPro"/>
</dbReference>
<dbReference type="Proteomes" id="UP000050430">
    <property type="component" value="Unassembled WGS sequence"/>
</dbReference>
<evidence type="ECO:0000313" key="6">
    <source>
        <dbReference type="EMBL" id="KPL73411.1"/>
    </source>
</evidence>